<comment type="caution">
    <text evidence="10">The sequence shown here is derived from an EMBL/GenBank/DDBJ whole genome shotgun (WGS) entry which is preliminary data.</text>
</comment>
<feature type="transmembrane region" description="Helical" evidence="9">
    <location>
        <begin position="237"/>
        <end position="257"/>
    </location>
</feature>
<evidence type="ECO:0000256" key="7">
    <source>
        <dbReference type="ARBA" id="ARBA00023136"/>
    </source>
</evidence>
<evidence type="ECO:0000256" key="3">
    <source>
        <dbReference type="ARBA" id="ARBA00022475"/>
    </source>
</evidence>
<keyword evidence="7 9" id="KW-0472">Membrane</keyword>
<dbReference type="RefSeq" id="WP_130022767.1">
    <property type="nucleotide sequence ID" value="NZ_SEWF01000031.1"/>
</dbReference>
<keyword evidence="6" id="KW-0406">Ion transport</keyword>
<dbReference type="PANTHER" id="PTHR33281">
    <property type="entry name" value="UPF0187 PROTEIN YNEE"/>
    <property type="match status" value="1"/>
</dbReference>
<feature type="transmembrane region" description="Helical" evidence="9">
    <location>
        <begin position="21"/>
        <end position="42"/>
    </location>
</feature>
<sequence length="288" mass="33392">MIDYNPKNWWKFIFYFHKADTFIKLMPAMLGLAAYTAIFVYVENNILHYVPIKNPLTIHSLVGFVLSLLLVFRTNTAYDRWWEGRRLWGNFTNNSRNFALKLATFLPEKHPAKETLKILIGNYLHAVKEHLRGKAHISSLTFTENYNEEYYKGFKHLPNRICQAIYTEIHQLHQAGLINAEQLLVLNNELSSFTDNLGACERIKNTPIPVSYNIFIKKIIFIYVFTMPITAVLEYKFWSIPIVTLVFYAFAGIEIMAEEIEEPFGTDANDLGLDNMVKNIKGNLAEIL</sequence>
<proteinExistence type="inferred from homology"/>
<dbReference type="OrthoDB" id="445589at2"/>
<dbReference type="GO" id="GO:0005886">
    <property type="term" value="C:plasma membrane"/>
    <property type="evidence" value="ECO:0007669"/>
    <property type="project" value="UniProtKB-SubCell"/>
</dbReference>
<organism evidence="10 11">
    <name type="scientific">Emticicia agri</name>
    <dbReference type="NCBI Taxonomy" id="2492393"/>
    <lineage>
        <taxon>Bacteria</taxon>
        <taxon>Pseudomonadati</taxon>
        <taxon>Bacteroidota</taxon>
        <taxon>Cytophagia</taxon>
        <taxon>Cytophagales</taxon>
        <taxon>Leadbetterellaceae</taxon>
        <taxon>Emticicia</taxon>
    </lineage>
</organism>
<keyword evidence="5 9" id="KW-1133">Transmembrane helix</keyword>
<evidence type="ECO:0000313" key="11">
    <source>
        <dbReference type="Proteomes" id="UP000293162"/>
    </source>
</evidence>
<protein>
    <recommendedName>
        <fullName evidence="12">Bestrophin</fullName>
    </recommendedName>
</protein>
<evidence type="ECO:0000256" key="4">
    <source>
        <dbReference type="ARBA" id="ARBA00022692"/>
    </source>
</evidence>
<evidence type="ECO:0000256" key="9">
    <source>
        <dbReference type="SAM" id="Phobius"/>
    </source>
</evidence>
<dbReference type="EMBL" id="SEWF01000031">
    <property type="protein sequence ID" value="RYU94078.1"/>
    <property type="molecule type" value="Genomic_DNA"/>
</dbReference>
<dbReference type="AlphaFoldDB" id="A0A4Q5LWH5"/>
<evidence type="ECO:0000256" key="8">
    <source>
        <dbReference type="ARBA" id="ARBA00034708"/>
    </source>
</evidence>
<comment type="similarity">
    <text evidence="8">Belongs to the anion channel-forming bestrophin (TC 1.A.46) family.</text>
</comment>
<dbReference type="GO" id="GO:0005254">
    <property type="term" value="F:chloride channel activity"/>
    <property type="evidence" value="ECO:0007669"/>
    <property type="project" value="InterPro"/>
</dbReference>
<evidence type="ECO:0008006" key="12">
    <source>
        <dbReference type="Google" id="ProtNLM"/>
    </source>
</evidence>
<dbReference type="PANTHER" id="PTHR33281:SF19">
    <property type="entry name" value="VOLTAGE-DEPENDENT ANION CHANNEL-FORMING PROTEIN YNEE"/>
    <property type="match status" value="1"/>
</dbReference>
<feature type="transmembrane region" description="Helical" evidence="9">
    <location>
        <begin position="54"/>
        <end position="72"/>
    </location>
</feature>
<accession>A0A4Q5LWH5</accession>
<keyword evidence="11" id="KW-1185">Reference proteome</keyword>
<evidence type="ECO:0000256" key="5">
    <source>
        <dbReference type="ARBA" id="ARBA00022989"/>
    </source>
</evidence>
<evidence type="ECO:0000256" key="1">
    <source>
        <dbReference type="ARBA" id="ARBA00004651"/>
    </source>
</evidence>
<evidence type="ECO:0000313" key="10">
    <source>
        <dbReference type="EMBL" id="RYU94078.1"/>
    </source>
</evidence>
<name>A0A4Q5LWH5_9BACT</name>
<keyword evidence="3" id="KW-1003">Cell membrane</keyword>
<dbReference type="Pfam" id="PF25539">
    <property type="entry name" value="Bestrophin_2"/>
    <property type="match status" value="1"/>
</dbReference>
<feature type="transmembrane region" description="Helical" evidence="9">
    <location>
        <begin position="212"/>
        <end position="231"/>
    </location>
</feature>
<keyword evidence="4 9" id="KW-0812">Transmembrane</keyword>
<dbReference type="Proteomes" id="UP000293162">
    <property type="component" value="Unassembled WGS sequence"/>
</dbReference>
<reference evidence="10 11" key="1">
    <citation type="submission" date="2019-02" db="EMBL/GenBank/DDBJ databases">
        <title>Bacterial novel species Emticicia sp. 17J42-9 isolated from soil.</title>
        <authorList>
            <person name="Jung H.-Y."/>
        </authorList>
    </citation>
    <scope>NUCLEOTIDE SEQUENCE [LARGE SCALE GENOMIC DNA]</scope>
    <source>
        <strain evidence="10 11">17J42-9</strain>
    </source>
</reference>
<evidence type="ECO:0000256" key="2">
    <source>
        <dbReference type="ARBA" id="ARBA00022448"/>
    </source>
</evidence>
<dbReference type="InterPro" id="IPR044669">
    <property type="entry name" value="YneE/VCCN1/2-like"/>
</dbReference>
<gene>
    <name evidence="10" type="ORF">EWM59_18630</name>
</gene>
<keyword evidence="2" id="KW-0813">Transport</keyword>
<evidence type="ECO:0000256" key="6">
    <source>
        <dbReference type="ARBA" id="ARBA00023065"/>
    </source>
</evidence>
<comment type="subcellular location">
    <subcellularLocation>
        <location evidence="1">Cell membrane</location>
        <topology evidence="1">Multi-pass membrane protein</topology>
    </subcellularLocation>
</comment>